<dbReference type="InterPro" id="IPR003717">
    <property type="entry name" value="RecO"/>
</dbReference>
<name>A0A221KBM7_VITFI</name>
<dbReference type="PANTHER" id="PTHR33991">
    <property type="entry name" value="DNA REPAIR PROTEIN RECO"/>
    <property type="match status" value="1"/>
</dbReference>
<evidence type="ECO:0000256" key="7">
    <source>
        <dbReference type="HAMAP-Rule" id="MF_00201"/>
    </source>
</evidence>
<evidence type="ECO:0000313" key="9">
    <source>
        <dbReference type="EMBL" id="ASM76237.1"/>
    </source>
</evidence>
<dbReference type="AlphaFoldDB" id="A0A221KBM7"/>
<dbReference type="Proteomes" id="UP000199729">
    <property type="component" value="Chromosome"/>
</dbReference>
<evidence type="ECO:0000256" key="2">
    <source>
        <dbReference type="ARBA" id="ARBA00021310"/>
    </source>
</evidence>
<reference evidence="9 10" key="1">
    <citation type="submission" date="2017-07" db="EMBL/GenBank/DDBJ databases">
        <title>Complete Genome Sequence of the cosmetic ferment Vitreoscilla filiformis (ATCC15551).</title>
        <authorList>
            <person name="Contreras S."/>
            <person name="Sagory-Zalkind P."/>
            <person name="Blanquart H."/>
            <person name="Iltis A."/>
            <person name="Morand S.C."/>
        </authorList>
    </citation>
    <scope>NUCLEOTIDE SEQUENCE [LARGE SCALE GENOMIC DNA]</scope>
    <source>
        <strain evidence="9 10">ATCC 15551</strain>
    </source>
</reference>
<dbReference type="InterPro" id="IPR012340">
    <property type="entry name" value="NA-bd_OB-fold"/>
</dbReference>
<comment type="function">
    <text evidence="7">Involved in DNA repair and RecF pathway recombination.</text>
</comment>
<evidence type="ECO:0000313" key="10">
    <source>
        <dbReference type="Proteomes" id="UP000199729"/>
    </source>
</evidence>
<feature type="domain" description="DNA replication/recombination mediator RecO N-terminal" evidence="8">
    <location>
        <begin position="11"/>
        <end position="66"/>
    </location>
</feature>
<dbReference type="SUPFAM" id="SSF57863">
    <property type="entry name" value="ArfGap/RecO-like zinc finger"/>
    <property type="match status" value="1"/>
</dbReference>
<dbReference type="InterPro" id="IPR042242">
    <property type="entry name" value="RecO_C"/>
</dbReference>
<evidence type="ECO:0000259" key="8">
    <source>
        <dbReference type="Pfam" id="PF11967"/>
    </source>
</evidence>
<proteinExistence type="inferred from homology"/>
<dbReference type="RefSeq" id="WP_089415633.1">
    <property type="nucleotide sequence ID" value="NZ_CP022423.1"/>
</dbReference>
<keyword evidence="4 7" id="KW-0233">DNA recombination</keyword>
<dbReference type="PANTHER" id="PTHR33991:SF1">
    <property type="entry name" value="DNA REPAIR PROTEIN RECO"/>
    <property type="match status" value="1"/>
</dbReference>
<evidence type="ECO:0000256" key="5">
    <source>
        <dbReference type="ARBA" id="ARBA00023204"/>
    </source>
</evidence>
<dbReference type="InterPro" id="IPR022572">
    <property type="entry name" value="DNA_rep/recomb_RecO_N"/>
</dbReference>
<dbReference type="Pfam" id="PF02565">
    <property type="entry name" value="RecO_C"/>
    <property type="match status" value="1"/>
</dbReference>
<evidence type="ECO:0000256" key="1">
    <source>
        <dbReference type="ARBA" id="ARBA00007452"/>
    </source>
</evidence>
<dbReference type="KEGG" id="vff:VITFI_CDS0458"/>
<keyword evidence="10" id="KW-1185">Reference proteome</keyword>
<dbReference type="SUPFAM" id="SSF50249">
    <property type="entry name" value="Nucleic acid-binding proteins"/>
    <property type="match status" value="1"/>
</dbReference>
<gene>
    <name evidence="7" type="primary">recO</name>
    <name evidence="9" type="ORF">VITFI_CDS0458</name>
</gene>
<sequence length="260" mass="28767">MARRGPALPSAAFLLHRYDWSETSLILDLFTRDQGRVVVAAKGAKRPYSQLRPVLLPFQKLHTAFSRPKADPHAEVLTLRSAEWAGGTALLPARALFAGFYLNELLMRLLARNDPHAALFDTYAATLPALAQGDDTLTQAALRAFELVLLREMGLLPRLDMETTTASPVQPDAPYTLRPAVGLVAPPGLAEVPVMAGQRWQRVQTALDDGHLADVQRACADDLPVLKAVLRTLLHDHLGHARLRTREVMLDAQQWMEQRP</sequence>
<dbReference type="GO" id="GO:0043590">
    <property type="term" value="C:bacterial nucleoid"/>
    <property type="evidence" value="ECO:0007669"/>
    <property type="project" value="TreeGrafter"/>
</dbReference>
<protein>
    <recommendedName>
        <fullName evidence="2 7">DNA repair protein RecO</fullName>
    </recommendedName>
    <alternativeName>
        <fullName evidence="6 7">Recombination protein O</fullName>
    </alternativeName>
</protein>
<dbReference type="InterPro" id="IPR037278">
    <property type="entry name" value="ARFGAP/RecO"/>
</dbReference>
<dbReference type="HAMAP" id="MF_00201">
    <property type="entry name" value="RecO"/>
    <property type="match status" value="1"/>
</dbReference>
<keyword evidence="5 7" id="KW-0234">DNA repair</keyword>
<evidence type="ECO:0000256" key="3">
    <source>
        <dbReference type="ARBA" id="ARBA00022763"/>
    </source>
</evidence>
<dbReference type="Pfam" id="PF11967">
    <property type="entry name" value="RecO_N"/>
    <property type="match status" value="1"/>
</dbReference>
<keyword evidence="3 7" id="KW-0227">DNA damage</keyword>
<dbReference type="Gene3D" id="1.20.1440.120">
    <property type="entry name" value="Recombination protein O, C-terminal domain"/>
    <property type="match status" value="1"/>
</dbReference>
<comment type="similarity">
    <text evidence="1 7">Belongs to the RecO family.</text>
</comment>
<dbReference type="GO" id="GO:0006302">
    <property type="term" value="P:double-strand break repair"/>
    <property type="evidence" value="ECO:0007669"/>
    <property type="project" value="TreeGrafter"/>
</dbReference>
<evidence type="ECO:0000256" key="6">
    <source>
        <dbReference type="ARBA" id="ARBA00033409"/>
    </source>
</evidence>
<accession>A0A221KBM7</accession>
<dbReference type="GO" id="GO:0006310">
    <property type="term" value="P:DNA recombination"/>
    <property type="evidence" value="ECO:0007669"/>
    <property type="project" value="UniProtKB-UniRule"/>
</dbReference>
<dbReference type="NCBIfam" id="TIGR00613">
    <property type="entry name" value="reco"/>
    <property type="match status" value="1"/>
</dbReference>
<dbReference type="OrthoDB" id="9804792at2"/>
<evidence type="ECO:0000256" key="4">
    <source>
        <dbReference type="ARBA" id="ARBA00023172"/>
    </source>
</evidence>
<organism evidence="9 10">
    <name type="scientific">Vitreoscilla filiformis</name>
    <dbReference type="NCBI Taxonomy" id="63"/>
    <lineage>
        <taxon>Bacteria</taxon>
        <taxon>Pseudomonadati</taxon>
        <taxon>Pseudomonadota</taxon>
        <taxon>Betaproteobacteria</taxon>
        <taxon>Neisseriales</taxon>
        <taxon>Neisseriaceae</taxon>
        <taxon>Vitreoscilla</taxon>
    </lineage>
</organism>
<dbReference type="EMBL" id="CP022423">
    <property type="protein sequence ID" value="ASM76237.1"/>
    <property type="molecule type" value="Genomic_DNA"/>
</dbReference>
<dbReference type="Gene3D" id="2.40.50.140">
    <property type="entry name" value="Nucleic acid-binding proteins"/>
    <property type="match status" value="1"/>
</dbReference>